<protein>
    <submittedName>
        <fullName evidence="2">Helix-turn-helix domain-containing protein</fullName>
    </submittedName>
</protein>
<dbReference type="InterPro" id="IPR012318">
    <property type="entry name" value="HTH_CRP"/>
</dbReference>
<dbReference type="EMBL" id="CP035807">
    <property type="protein sequence ID" value="QEN04504.1"/>
    <property type="molecule type" value="Genomic_DNA"/>
</dbReference>
<organism evidence="2 3">
    <name type="scientific">Thiospirochaeta perfilievii</name>
    <dbReference type="NCBI Taxonomy" id="252967"/>
    <lineage>
        <taxon>Bacteria</taxon>
        <taxon>Pseudomonadati</taxon>
        <taxon>Spirochaetota</taxon>
        <taxon>Spirochaetia</taxon>
        <taxon>Spirochaetales</taxon>
        <taxon>Spirochaetaceae</taxon>
        <taxon>Thiospirochaeta</taxon>
    </lineage>
</organism>
<dbReference type="AlphaFoldDB" id="A0A5C1QCS9"/>
<gene>
    <name evidence="2" type="ORF">EW093_07250</name>
</gene>
<reference evidence="2 3" key="2">
    <citation type="submission" date="2019-09" db="EMBL/GenBank/DDBJ databases">
        <title>Complete Genome Sequence and Methylome Analysis of free living Spirochaetas.</title>
        <authorList>
            <person name="Leshcheva N."/>
            <person name="Mikheeva N."/>
        </authorList>
    </citation>
    <scope>NUCLEOTIDE SEQUENCE [LARGE SCALE GENOMIC DNA]</scope>
    <source>
        <strain evidence="2 3">P</strain>
    </source>
</reference>
<proteinExistence type="predicted"/>
<dbReference type="InterPro" id="IPR014710">
    <property type="entry name" value="RmlC-like_jellyroll"/>
</dbReference>
<dbReference type="Pfam" id="PF13545">
    <property type="entry name" value="HTH_Crp_2"/>
    <property type="match status" value="1"/>
</dbReference>
<evidence type="ECO:0000313" key="2">
    <source>
        <dbReference type="EMBL" id="QEN04504.1"/>
    </source>
</evidence>
<reference evidence="2 3" key="1">
    <citation type="submission" date="2019-02" db="EMBL/GenBank/DDBJ databases">
        <authorList>
            <person name="Fomenkov A."/>
            <person name="Dubinina G."/>
            <person name="Grabovich M."/>
            <person name="Vincze T."/>
            <person name="Roberts R.J."/>
        </authorList>
    </citation>
    <scope>NUCLEOTIDE SEQUENCE [LARGE SCALE GENOMIC DNA]</scope>
    <source>
        <strain evidence="2 3">P</strain>
    </source>
</reference>
<accession>A0A5C1QCS9</accession>
<feature type="domain" description="HTH crp-type" evidence="1">
    <location>
        <begin position="41"/>
        <end position="80"/>
    </location>
</feature>
<dbReference type="Gene3D" id="2.60.120.10">
    <property type="entry name" value="Jelly Rolls"/>
    <property type="match status" value="1"/>
</dbReference>
<name>A0A5C1QCS9_9SPIO</name>
<sequence>MAKVTKKIEILSLKTVREKLAYLLLYNSSSLNENKISLLVNKISVSREAVSREISKMQIDGVIRKKDNYIEILDKEGLESYLG</sequence>
<dbReference type="KEGG" id="sper:EW093_07250"/>
<dbReference type="Proteomes" id="UP000323824">
    <property type="component" value="Chromosome"/>
</dbReference>
<evidence type="ECO:0000259" key="1">
    <source>
        <dbReference type="Pfam" id="PF13545"/>
    </source>
</evidence>
<dbReference type="GO" id="GO:0003677">
    <property type="term" value="F:DNA binding"/>
    <property type="evidence" value="ECO:0007669"/>
    <property type="project" value="InterPro"/>
</dbReference>
<dbReference type="InterPro" id="IPR036390">
    <property type="entry name" value="WH_DNA-bd_sf"/>
</dbReference>
<evidence type="ECO:0000313" key="3">
    <source>
        <dbReference type="Proteomes" id="UP000323824"/>
    </source>
</evidence>
<keyword evidence="3" id="KW-1185">Reference proteome</keyword>
<dbReference type="SUPFAM" id="SSF46785">
    <property type="entry name" value="Winged helix' DNA-binding domain"/>
    <property type="match status" value="1"/>
</dbReference>
<dbReference type="GO" id="GO:0006355">
    <property type="term" value="P:regulation of DNA-templated transcription"/>
    <property type="evidence" value="ECO:0007669"/>
    <property type="project" value="InterPro"/>
</dbReference>